<feature type="domain" description="Ribosome maturation factor RimP C-terminal" evidence="5">
    <location>
        <begin position="74"/>
        <end position="137"/>
    </location>
</feature>
<sequence>MSTIQAEIEARLATAEPGVEVLLAEVVGGDLVRLFIDHPDGVTLALCERVTNHLPEVRERYALEVSSPGTERPLSKPEHFRRYVGRRARVRTRGAREDGRRSFTGELVGASDDEVTVAADTGVVSIPYAEIHRSNLLGD</sequence>
<dbReference type="Gene3D" id="2.30.30.180">
    <property type="entry name" value="Ribosome maturation factor RimP, C-terminal domain"/>
    <property type="match status" value="1"/>
</dbReference>
<dbReference type="GO" id="GO:0005829">
    <property type="term" value="C:cytosol"/>
    <property type="evidence" value="ECO:0007669"/>
    <property type="project" value="TreeGrafter"/>
</dbReference>
<evidence type="ECO:0000256" key="3">
    <source>
        <dbReference type="HAMAP-Rule" id="MF_01077"/>
    </source>
</evidence>
<dbReference type="EMBL" id="CADCVO010000136">
    <property type="protein sequence ID" value="CAA9476823.1"/>
    <property type="molecule type" value="Genomic_DNA"/>
</dbReference>
<dbReference type="GO" id="GO:0006412">
    <property type="term" value="P:translation"/>
    <property type="evidence" value="ECO:0007669"/>
    <property type="project" value="TreeGrafter"/>
</dbReference>
<dbReference type="PANTHER" id="PTHR33867:SF1">
    <property type="entry name" value="RIBOSOME MATURATION FACTOR RIMP"/>
    <property type="match status" value="1"/>
</dbReference>
<comment type="function">
    <text evidence="3">Required for maturation of 30S ribosomal subunits.</text>
</comment>
<dbReference type="CDD" id="cd01734">
    <property type="entry name" value="YlxS_C"/>
    <property type="match status" value="1"/>
</dbReference>
<evidence type="ECO:0000256" key="2">
    <source>
        <dbReference type="ARBA" id="ARBA00022517"/>
    </source>
</evidence>
<gene>
    <name evidence="3" type="primary">rimP</name>
    <name evidence="6" type="ORF">AVDCRST_MAG13-890</name>
</gene>
<dbReference type="GO" id="GO:0000028">
    <property type="term" value="P:ribosomal small subunit assembly"/>
    <property type="evidence" value="ECO:0007669"/>
    <property type="project" value="TreeGrafter"/>
</dbReference>
<evidence type="ECO:0000259" key="5">
    <source>
        <dbReference type="Pfam" id="PF17384"/>
    </source>
</evidence>
<keyword evidence="1 3" id="KW-0963">Cytoplasm</keyword>
<dbReference type="SUPFAM" id="SSF75420">
    <property type="entry name" value="YhbC-like, N-terminal domain"/>
    <property type="match status" value="1"/>
</dbReference>
<proteinExistence type="inferred from homology"/>
<keyword evidence="2 3" id="KW-0690">Ribosome biogenesis</keyword>
<dbReference type="InterPro" id="IPR028989">
    <property type="entry name" value="RimP_N"/>
</dbReference>
<organism evidence="6">
    <name type="scientific">uncultured Solirubrobacteraceae bacterium</name>
    <dbReference type="NCBI Taxonomy" id="1162706"/>
    <lineage>
        <taxon>Bacteria</taxon>
        <taxon>Bacillati</taxon>
        <taxon>Actinomycetota</taxon>
        <taxon>Thermoleophilia</taxon>
        <taxon>Solirubrobacterales</taxon>
        <taxon>Solirubrobacteraceae</taxon>
        <taxon>environmental samples</taxon>
    </lineage>
</organism>
<dbReference type="InterPro" id="IPR036847">
    <property type="entry name" value="RimP_C_sf"/>
</dbReference>
<comment type="subcellular location">
    <subcellularLocation>
        <location evidence="3">Cytoplasm</location>
    </subcellularLocation>
</comment>
<dbReference type="HAMAP" id="MF_01077">
    <property type="entry name" value="RimP"/>
    <property type="match status" value="1"/>
</dbReference>
<name>A0A6J4RV92_9ACTN</name>
<dbReference type="Pfam" id="PF17384">
    <property type="entry name" value="DUF150_C"/>
    <property type="match status" value="1"/>
</dbReference>
<dbReference type="InterPro" id="IPR028998">
    <property type="entry name" value="RimP_C"/>
</dbReference>
<reference evidence="6" key="1">
    <citation type="submission" date="2020-02" db="EMBL/GenBank/DDBJ databases">
        <authorList>
            <person name="Meier V. D."/>
        </authorList>
    </citation>
    <scope>NUCLEOTIDE SEQUENCE</scope>
    <source>
        <strain evidence="6">AVDCRST_MAG13</strain>
    </source>
</reference>
<evidence type="ECO:0000259" key="4">
    <source>
        <dbReference type="Pfam" id="PF02576"/>
    </source>
</evidence>
<evidence type="ECO:0000256" key="1">
    <source>
        <dbReference type="ARBA" id="ARBA00022490"/>
    </source>
</evidence>
<dbReference type="PANTHER" id="PTHR33867">
    <property type="entry name" value="RIBOSOME MATURATION FACTOR RIMP"/>
    <property type="match status" value="1"/>
</dbReference>
<comment type="similarity">
    <text evidence="3">Belongs to the RimP family.</text>
</comment>
<dbReference type="InterPro" id="IPR035956">
    <property type="entry name" value="RimP_N_sf"/>
</dbReference>
<feature type="domain" description="Ribosome maturation factor RimP N-terminal" evidence="4">
    <location>
        <begin position="24"/>
        <end position="71"/>
    </location>
</feature>
<accession>A0A6J4RV92</accession>
<dbReference type="SUPFAM" id="SSF74942">
    <property type="entry name" value="YhbC-like, C-terminal domain"/>
    <property type="match status" value="1"/>
</dbReference>
<dbReference type="InterPro" id="IPR003728">
    <property type="entry name" value="Ribosome_maturation_RimP"/>
</dbReference>
<dbReference type="AlphaFoldDB" id="A0A6J4RV92"/>
<dbReference type="Gene3D" id="3.30.300.70">
    <property type="entry name" value="RimP-like superfamily, N-terminal"/>
    <property type="match status" value="1"/>
</dbReference>
<dbReference type="Pfam" id="PF02576">
    <property type="entry name" value="RimP_N"/>
    <property type="match status" value="1"/>
</dbReference>
<protein>
    <recommendedName>
        <fullName evidence="3">Ribosome maturation factor RimP</fullName>
    </recommendedName>
</protein>
<evidence type="ECO:0000313" key="6">
    <source>
        <dbReference type="EMBL" id="CAA9476823.1"/>
    </source>
</evidence>